<dbReference type="EMBL" id="CM042041">
    <property type="protein sequence ID" value="KAI3712837.1"/>
    <property type="molecule type" value="Genomic_DNA"/>
</dbReference>
<organism evidence="1 2">
    <name type="scientific">Smallanthus sonchifolius</name>
    <dbReference type="NCBI Taxonomy" id="185202"/>
    <lineage>
        <taxon>Eukaryota</taxon>
        <taxon>Viridiplantae</taxon>
        <taxon>Streptophyta</taxon>
        <taxon>Embryophyta</taxon>
        <taxon>Tracheophyta</taxon>
        <taxon>Spermatophyta</taxon>
        <taxon>Magnoliopsida</taxon>
        <taxon>eudicotyledons</taxon>
        <taxon>Gunneridae</taxon>
        <taxon>Pentapetalae</taxon>
        <taxon>asterids</taxon>
        <taxon>campanulids</taxon>
        <taxon>Asterales</taxon>
        <taxon>Asteraceae</taxon>
        <taxon>Asteroideae</taxon>
        <taxon>Heliantheae alliance</taxon>
        <taxon>Millerieae</taxon>
        <taxon>Smallanthus</taxon>
    </lineage>
</organism>
<comment type="caution">
    <text evidence="1">The sequence shown here is derived from an EMBL/GenBank/DDBJ whole genome shotgun (WGS) entry which is preliminary data.</text>
</comment>
<evidence type="ECO:0000313" key="2">
    <source>
        <dbReference type="Proteomes" id="UP001056120"/>
    </source>
</evidence>
<dbReference type="Proteomes" id="UP001056120">
    <property type="component" value="Linkage Group LG24"/>
</dbReference>
<keyword evidence="2" id="KW-1185">Reference proteome</keyword>
<accession>A0ACB9ARJ4</accession>
<proteinExistence type="predicted"/>
<reference evidence="1 2" key="2">
    <citation type="journal article" date="2022" name="Mol. Ecol. Resour.">
        <title>The genomes of chicory, endive, great burdock and yacon provide insights into Asteraceae paleo-polyploidization history and plant inulin production.</title>
        <authorList>
            <person name="Fan W."/>
            <person name="Wang S."/>
            <person name="Wang H."/>
            <person name="Wang A."/>
            <person name="Jiang F."/>
            <person name="Liu H."/>
            <person name="Zhao H."/>
            <person name="Xu D."/>
            <person name="Zhang Y."/>
        </authorList>
    </citation>
    <scope>NUCLEOTIDE SEQUENCE [LARGE SCALE GENOMIC DNA]</scope>
    <source>
        <strain evidence="2">cv. Yunnan</strain>
        <tissue evidence="1">Leaves</tissue>
    </source>
</reference>
<sequence length="765" mass="86040">MAGRIDKSCNWIMDSGATDSITHERGLLDNLTTNTNELPVTIPNGQTIPVKGNGEVLFKGGIRVKDVLFGLRTRNLIGAGRCSGGLYRMEAMHGNPKAMTVEATNVWHKRLGHPSMSLFKSAGQRSGVKEAVGGTAVTLFKSAGQRSGVKSAGPGSGLHISGLHLIFSGKTIRWPITVQGDKEIVEEYQIYFETNNQMEQVLLNNEGNMNEAQGPTMGDMLSNDELMVGTPSRDSSPTHEVEDNMHTPSFSMQNDIQEDNNNEGQQEMNNTVQPFLAAITSHDEPKIFYQASQDERWREAMKKEIKALEQNKTWSLETLPLGKKAIDSKWVYKIKYRPDGSIERFKAILVAKATKRNWIIHQLDVNNAFLHGDLEEEVYMKIPQGFSEENETRVCRLRKSIYGLKQASRNWYHKFTTVLLDMGFIQAKADHSLFLYKHESIFVAALIYVDDVLVVGNDMATIQHTKSQLNDLFSIKDLGPLKYFLGIEVARTKDGMVLSQRKYTLDILQDSGLLGCKPSPFPMESTLKLGKGEEEQKVDANKYRRLVGRLLYLQATRPDITYAVNILSQFVSDPRQTHMEAATRVLRYLKATPGQGILLPKEGGTRLISYCDADWLGCPLSRRSRTGYLLLLGGAPISWKSKKQSVVSRSSAEAEYRAMATTVSEILWVRWLLMELGESQHGGTTLFCDNEAARHIANNLVFHERTKYVEMDCYFVRERVESKEVEPRYIETKLQIADLLTKPLGTKRLQELLVKLGMKDLHAPA</sequence>
<evidence type="ECO:0000313" key="1">
    <source>
        <dbReference type="EMBL" id="KAI3712837.1"/>
    </source>
</evidence>
<reference evidence="2" key="1">
    <citation type="journal article" date="2022" name="Mol. Ecol. Resour.">
        <title>The genomes of chicory, endive, great burdock and yacon provide insights into Asteraceae palaeo-polyploidization history and plant inulin production.</title>
        <authorList>
            <person name="Fan W."/>
            <person name="Wang S."/>
            <person name="Wang H."/>
            <person name="Wang A."/>
            <person name="Jiang F."/>
            <person name="Liu H."/>
            <person name="Zhao H."/>
            <person name="Xu D."/>
            <person name="Zhang Y."/>
        </authorList>
    </citation>
    <scope>NUCLEOTIDE SEQUENCE [LARGE SCALE GENOMIC DNA]</scope>
    <source>
        <strain evidence="2">cv. Yunnan</strain>
    </source>
</reference>
<name>A0ACB9ARJ4_9ASTR</name>
<gene>
    <name evidence="1" type="ORF">L1987_71404</name>
</gene>
<protein>
    <submittedName>
        <fullName evidence="1">Uncharacterized protein</fullName>
    </submittedName>
</protein>